<evidence type="ECO:0000256" key="7">
    <source>
        <dbReference type="ARBA" id="ARBA00022960"/>
    </source>
</evidence>
<evidence type="ECO:0000256" key="9">
    <source>
        <dbReference type="ARBA" id="ARBA00023316"/>
    </source>
</evidence>
<dbReference type="GO" id="GO:0009252">
    <property type="term" value="P:peptidoglycan biosynthetic process"/>
    <property type="evidence" value="ECO:0007669"/>
    <property type="project" value="UniProtKB-KW"/>
</dbReference>
<feature type="chain" id="PRO_5023062512" description="beta-lactamase" evidence="14">
    <location>
        <begin position="20"/>
        <end position="695"/>
    </location>
</feature>
<feature type="active site" description="Acyl-ester intermediate" evidence="10">
    <location>
        <position position="455"/>
    </location>
</feature>
<evidence type="ECO:0000256" key="4">
    <source>
        <dbReference type="ARBA" id="ARBA00012865"/>
    </source>
</evidence>
<evidence type="ECO:0000256" key="6">
    <source>
        <dbReference type="ARBA" id="ARBA00022801"/>
    </source>
</evidence>
<dbReference type="AlphaFoldDB" id="A0A5C5ZJ80"/>
<keyword evidence="19" id="KW-1185">Reference proteome</keyword>
<keyword evidence="18" id="KW-0645">Protease</keyword>
<feature type="active site" description="Proton acceptor" evidence="10">
    <location>
        <position position="458"/>
    </location>
</feature>
<dbReference type="Gene3D" id="3.40.710.10">
    <property type="entry name" value="DD-peptidase/beta-lactamase superfamily"/>
    <property type="match status" value="2"/>
</dbReference>
<comment type="caution">
    <text evidence="18">The sequence shown here is derived from an EMBL/GenBank/DDBJ whole genome shotgun (WGS) entry which is preliminary data.</text>
</comment>
<keyword evidence="7" id="KW-0133">Cell shape</keyword>
<dbReference type="PANTHER" id="PTHR35333:SF3">
    <property type="entry name" value="BETA-LACTAMASE-TYPE TRANSPEPTIDASE FOLD CONTAINING PROTEIN"/>
    <property type="match status" value="1"/>
</dbReference>
<evidence type="ECO:0000259" key="17">
    <source>
        <dbReference type="Pfam" id="PF13354"/>
    </source>
</evidence>
<gene>
    <name evidence="18" type="primary">dacB</name>
    <name evidence="18" type="ORF">Mal64_27760</name>
</gene>
<dbReference type="Pfam" id="PF13354">
    <property type="entry name" value="Beta-lactamase2"/>
    <property type="match status" value="1"/>
</dbReference>
<feature type="region of interest" description="Disordered" evidence="13">
    <location>
        <begin position="24"/>
        <end position="46"/>
    </location>
</feature>
<dbReference type="GO" id="GO:0009002">
    <property type="term" value="F:serine-type D-Ala-D-Ala carboxypeptidase activity"/>
    <property type="evidence" value="ECO:0007669"/>
    <property type="project" value="UniProtKB-EC"/>
</dbReference>
<evidence type="ECO:0000313" key="18">
    <source>
        <dbReference type="EMBL" id="TWT87238.1"/>
    </source>
</evidence>
<evidence type="ECO:0000256" key="11">
    <source>
        <dbReference type="PIRSR" id="PIRSR618044-2"/>
    </source>
</evidence>
<evidence type="ECO:0000259" key="15">
    <source>
        <dbReference type="Pfam" id="PF00768"/>
    </source>
</evidence>
<evidence type="ECO:0000259" key="16">
    <source>
        <dbReference type="Pfam" id="PF01471"/>
    </source>
</evidence>
<dbReference type="EC" id="3.5.2.6" evidence="4"/>
<dbReference type="PRINTS" id="PR00725">
    <property type="entry name" value="DADACBPTASE1"/>
</dbReference>
<dbReference type="Gene3D" id="1.10.101.10">
    <property type="entry name" value="PGBD-like superfamily/PGBD"/>
    <property type="match status" value="1"/>
</dbReference>
<keyword evidence="8" id="KW-0573">Peptidoglycan synthesis</keyword>
<dbReference type="InterPro" id="IPR036366">
    <property type="entry name" value="PGBDSf"/>
</dbReference>
<keyword evidence="9" id="KW-0961">Cell wall biogenesis/degradation</keyword>
<evidence type="ECO:0000256" key="3">
    <source>
        <dbReference type="ARBA" id="ARBA00009009"/>
    </source>
</evidence>
<sequence precursor="true">MTPLTARTLLTVLLISAAAAVSPARGEPAGGDAQAADSADQENPKSDLEKILRPLLEGHRGVVTAAVKHLGTGESFTHEADRPMPTASLIKLPLMVAAYEAIDRGETALDHKITLREEDKVPGSGVLTPHIGAGAEITLADAIQLMIAFSDNTATNLVIDQVGLGATTELMEGLGLHNTKLNAKVFRRDTSINPEGSRAYGLGSTTAAEILSLVEMLHARELVSPAASDAMLERLFACQDRGKLCRYLPEETRVAHKGGSVSASRCDAGLMETPAGPIALAIFTTDNEDRSWGDENEAELLAGEFGRVVYQHFNNPDDKPVAITARVLSIGADGLLVESLQRTLNASMDPSPLIGVDGDFGPNTEKAVKRFQAENGLESDGRVDAATWRALGPLLTEDDPAPAPEVVNSTVEERKPADPLDGPPLVTCAAYAIADADTGEFLWGKDENVVRDPASITKLMPALLVVAYAEENPAVLDEVVTYSKRADETSGSTSAVRAGEQLSLRETLYGLMLPSGNDASVAIAEHLGDRLAPEGFDPEAPAYDKFVAAMNAKAAELGMKDTGYKNTHGLTDDGHVTTAADMLLIAKEAWSYPLMRKVVGTRVHGCTLSSVDGYQRNVIWKNSNRLLGFEGFDGLKTGTTTPAGACLVSTGERDGRRLFVVTLGSASTASRYVDSRNLYRWAWSQLGASSQQGAE</sequence>
<feature type="domain" description="Peptidase S11 D-alanyl-D-alanine carboxypeptidase A N-terminal" evidence="15">
    <location>
        <begin position="424"/>
        <end position="665"/>
    </location>
</feature>
<dbReference type="GO" id="GO:0046677">
    <property type="term" value="P:response to antibiotic"/>
    <property type="evidence" value="ECO:0007669"/>
    <property type="project" value="InterPro"/>
</dbReference>
<dbReference type="GO" id="GO:0071555">
    <property type="term" value="P:cell wall organization"/>
    <property type="evidence" value="ECO:0007669"/>
    <property type="project" value="UniProtKB-KW"/>
</dbReference>
<dbReference type="Pfam" id="PF01471">
    <property type="entry name" value="PG_binding_1"/>
    <property type="match status" value="1"/>
</dbReference>
<dbReference type="GO" id="GO:0006508">
    <property type="term" value="P:proteolysis"/>
    <property type="evidence" value="ECO:0007669"/>
    <property type="project" value="InterPro"/>
</dbReference>
<feature type="domain" description="Peptidoglycan binding-like" evidence="16">
    <location>
        <begin position="336"/>
        <end position="391"/>
    </location>
</feature>
<dbReference type="InterPro" id="IPR036365">
    <property type="entry name" value="PGBD-like_sf"/>
</dbReference>
<keyword evidence="5 14" id="KW-0732">Signal</keyword>
<evidence type="ECO:0000256" key="10">
    <source>
        <dbReference type="PIRSR" id="PIRSR618044-1"/>
    </source>
</evidence>
<dbReference type="InterPro" id="IPR002477">
    <property type="entry name" value="Peptidoglycan-bd-like"/>
</dbReference>
<feature type="signal peptide" evidence="14">
    <location>
        <begin position="1"/>
        <end position="19"/>
    </location>
</feature>
<feature type="binding site" evidence="11">
    <location>
        <position position="636"/>
    </location>
    <ligand>
        <name>substrate</name>
    </ligand>
</feature>
<dbReference type="InterPro" id="IPR045155">
    <property type="entry name" value="Beta-lactam_cat"/>
</dbReference>
<dbReference type="GO" id="GO:0008360">
    <property type="term" value="P:regulation of cell shape"/>
    <property type="evidence" value="ECO:0007669"/>
    <property type="project" value="UniProtKB-KW"/>
</dbReference>
<keyword evidence="6 18" id="KW-0378">Hydrolase</keyword>
<feature type="active site" evidence="10">
    <location>
        <position position="515"/>
    </location>
</feature>
<comment type="catalytic activity">
    <reaction evidence="1">
        <text>a beta-lactam + H2O = a substituted beta-amino acid</text>
        <dbReference type="Rhea" id="RHEA:20401"/>
        <dbReference type="ChEBI" id="CHEBI:15377"/>
        <dbReference type="ChEBI" id="CHEBI:35627"/>
        <dbReference type="ChEBI" id="CHEBI:140347"/>
        <dbReference type="EC" id="3.5.2.6"/>
    </reaction>
</comment>
<protein>
    <recommendedName>
        <fullName evidence="4">beta-lactamase</fullName>
        <ecNumber evidence="4">3.5.2.6</ecNumber>
    </recommendedName>
</protein>
<name>A0A5C5ZJ80_9BACT</name>
<dbReference type="Proteomes" id="UP000315440">
    <property type="component" value="Unassembled WGS sequence"/>
</dbReference>
<dbReference type="EMBL" id="SJPQ01000003">
    <property type="protein sequence ID" value="TWT87238.1"/>
    <property type="molecule type" value="Genomic_DNA"/>
</dbReference>
<dbReference type="PANTHER" id="PTHR35333">
    <property type="entry name" value="BETA-LACTAMASE"/>
    <property type="match status" value="1"/>
</dbReference>
<comment type="similarity">
    <text evidence="2 12">Belongs to the peptidase S11 family.</text>
</comment>
<dbReference type="SUPFAM" id="SSF47090">
    <property type="entry name" value="PGBD-like"/>
    <property type="match status" value="1"/>
</dbReference>
<keyword evidence="18" id="KW-0121">Carboxypeptidase</keyword>
<dbReference type="InterPro" id="IPR012338">
    <property type="entry name" value="Beta-lactam/transpept-like"/>
</dbReference>
<evidence type="ECO:0000256" key="14">
    <source>
        <dbReference type="SAM" id="SignalP"/>
    </source>
</evidence>
<dbReference type="OrthoDB" id="9791132at2"/>
<dbReference type="InterPro" id="IPR018044">
    <property type="entry name" value="Peptidase_S11"/>
</dbReference>
<evidence type="ECO:0000256" key="8">
    <source>
        <dbReference type="ARBA" id="ARBA00022984"/>
    </source>
</evidence>
<dbReference type="InterPro" id="IPR000871">
    <property type="entry name" value="Beta-lactam_class-A"/>
</dbReference>
<dbReference type="RefSeq" id="WP_146401207.1">
    <property type="nucleotide sequence ID" value="NZ_SJPQ01000003.1"/>
</dbReference>
<dbReference type="SUPFAM" id="SSF56601">
    <property type="entry name" value="beta-lactamase/transpeptidase-like"/>
    <property type="match status" value="2"/>
</dbReference>
<dbReference type="GO" id="GO:0030655">
    <property type="term" value="P:beta-lactam antibiotic catabolic process"/>
    <property type="evidence" value="ECO:0007669"/>
    <property type="project" value="InterPro"/>
</dbReference>
<evidence type="ECO:0000256" key="13">
    <source>
        <dbReference type="SAM" id="MobiDB-lite"/>
    </source>
</evidence>
<dbReference type="InterPro" id="IPR001967">
    <property type="entry name" value="Peptidase_S11_N"/>
</dbReference>
<evidence type="ECO:0000313" key="19">
    <source>
        <dbReference type="Proteomes" id="UP000315440"/>
    </source>
</evidence>
<dbReference type="GO" id="GO:0008800">
    <property type="term" value="F:beta-lactamase activity"/>
    <property type="evidence" value="ECO:0007669"/>
    <property type="project" value="UniProtKB-EC"/>
</dbReference>
<organism evidence="18 19">
    <name type="scientific">Pseudobythopirellula maris</name>
    <dbReference type="NCBI Taxonomy" id="2527991"/>
    <lineage>
        <taxon>Bacteria</taxon>
        <taxon>Pseudomonadati</taxon>
        <taxon>Planctomycetota</taxon>
        <taxon>Planctomycetia</taxon>
        <taxon>Pirellulales</taxon>
        <taxon>Lacipirellulaceae</taxon>
        <taxon>Pseudobythopirellula</taxon>
    </lineage>
</organism>
<dbReference type="Pfam" id="PF00768">
    <property type="entry name" value="Peptidase_S11"/>
    <property type="match status" value="1"/>
</dbReference>
<accession>A0A5C5ZJ80</accession>
<feature type="domain" description="Beta-lactamase class A catalytic" evidence="17">
    <location>
        <begin position="66"/>
        <end position="284"/>
    </location>
</feature>
<evidence type="ECO:0000256" key="5">
    <source>
        <dbReference type="ARBA" id="ARBA00022729"/>
    </source>
</evidence>
<proteinExistence type="inferred from homology"/>
<evidence type="ECO:0000256" key="2">
    <source>
        <dbReference type="ARBA" id="ARBA00007164"/>
    </source>
</evidence>
<evidence type="ECO:0000256" key="12">
    <source>
        <dbReference type="RuleBase" id="RU004016"/>
    </source>
</evidence>
<evidence type="ECO:0000256" key="1">
    <source>
        <dbReference type="ARBA" id="ARBA00001526"/>
    </source>
</evidence>
<reference evidence="18 19" key="1">
    <citation type="submission" date="2019-02" db="EMBL/GenBank/DDBJ databases">
        <title>Deep-cultivation of Planctomycetes and their phenomic and genomic characterization uncovers novel biology.</title>
        <authorList>
            <person name="Wiegand S."/>
            <person name="Jogler M."/>
            <person name="Boedeker C."/>
            <person name="Pinto D."/>
            <person name="Vollmers J."/>
            <person name="Rivas-Marin E."/>
            <person name="Kohn T."/>
            <person name="Peeters S.H."/>
            <person name="Heuer A."/>
            <person name="Rast P."/>
            <person name="Oberbeckmann S."/>
            <person name="Bunk B."/>
            <person name="Jeske O."/>
            <person name="Meyerdierks A."/>
            <person name="Storesund J.E."/>
            <person name="Kallscheuer N."/>
            <person name="Luecker S."/>
            <person name="Lage O.M."/>
            <person name="Pohl T."/>
            <person name="Merkel B.J."/>
            <person name="Hornburger P."/>
            <person name="Mueller R.-W."/>
            <person name="Bruemmer F."/>
            <person name="Labrenz M."/>
            <person name="Spormann A.M."/>
            <person name="Op Den Camp H."/>
            <person name="Overmann J."/>
            <person name="Amann R."/>
            <person name="Jetten M.S.M."/>
            <person name="Mascher T."/>
            <person name="Medema M.H."/>
            <person name="Devos D.P."/>
            <person name="Kaster A.-K."/>
            <person name="Ovreas L."/>
            <person name="Rohde M."/>
            <person name="Galperin M.Y."/>
            <person name="Jogler C."/>
        </authorList>
    </citation>
    <scope>NUCLEOTIDE SEQUENCE [LARGE SCALE GENOMIC DNA]</scope>
    <source>
        <strain evidence="18 19">Mal64</strain>
    </source>
</reference>
<comment type="similarity">
    <text evidence="3">Belongs to the class-A beta-lactamase family.</text>
</comment>